<dbReference type="AlphaFoldDB" id="A0AA37SM00"/>
<sequence length="311" mass="35504">MSTEKTPYKAIQEELNRAVKLSPLNSDQIQNELRLITSLFDRYSDDIPTMVESYENRCLGYIKTIKDNNGTPVQALGDDRSTYVIPIKGDTTKLWLDIDDLCSKSIQNFKENVEIYRNSTLDCVLENVSDFYKLLMEQNVTEKIVKDEIKSVCQSFRMNIKWAKTFNALTAGNFESRVDDLLKIQSGAIAAQWCYNNLDEDQDYPIENHKSHDHKIFIVRGSWADEGGYLSGDITYLDTVMSDLMTTGCSCYLTFFFNVSDLPKKLQSEKYSELRRKNIKSPPISPAPAENIIAPKEYRGLSGMLKKLFGA</sequence>
<organism evidence="1 2">
    <name type="scientific">Gluconobacter sphaericus NBRC 12467</name>
    <dbReference type="NCBI Taxonomy" id="1307951"/>
    <lineage>
        <taxon>Bacteria</taxon>
        <taxon>Pseudomonadati</taxon>
        <taxon>Pseudomonadota</taxon>
        <taxon>Alphaproteobacteria</taxon>
        <taxon>Acetobacterales</taxon>
        <taxon>Acetobacteraceae</taxon>
        <taxon>Gluconobacter</taxon>
    </lineage>
</organism>
<evidence type="ECO:0000313" key="2">
    <source>
        <dbReference type="Proteomes" id="UP001156708"/>
    </source>
</evidence>
<reference evidence="2" key="1">
    <citation type="journal article" date="2019" name="Int. J. Syst. Evol. Microbiol.">
        <title>The Global Catalogue of Microorganisms (GCM) 10K type strain sequencing project: providing services to taxonomists for standard genome sequencing and annotation.</title>
        <authorList>
            <consortium name="The Broad Institute Genomics Platform"/>
            <consortium name="The Broad Institute Genome Sequencing Center for Infectious Disease"/>
            <person name="Wu L."/>
            <person name="Ma J."/>
        </authorList>
    </citation>
    <scope>NUCLEOTIDE SEQUENCE [LARGE SCALE GENOMIC DNA]</scope>
    <source>
        <strain evidence="2">NBRC 12467</strain>
    </source>
</reference>
<accession>A0AA37SM00</accession>
<dbReference type="EMBL" id="BSNZ01000026">
    <property type="protein sequence ID" value="GLQ85769.1"/>
    <property type="molecule type" value="Genomic_DNA"/>
</dbReference>
<evidence type="ECO:0000313" key="1">
    <source>
        <dbReference type="EMBL" id="GLQ85769.1"/>
    </source>
</evidence>
<dbReference type="RefSeq" id="WP_141353783.1">
    <property type="nucleotide sequence ID" value="NZ_BARA01000119.1"/>
</dbReference>
<proteinExistence type="predicted"/>
<gene>
    <name evidence="1" type="ORF">GCM10007872_26790</name>
</gene>
<keyword evidence="2" id="KW-1185">Reference proteome</keyword>
<dbReference type="Proteomes" id="UP001156708">
    <property type="component" value="Unassembled WGS sequence"/>
</dbReference>
<protein>
    <submittedName>
        <fullName evidence="1">Uncharacterized protein</fullName>
    </submittedName>
</protein>
<comment type="caution">
    <text evidence="1">The sequence shown here is derived from an EMBL/GenBank/DDBJ whole genome shotgun (WGS) entry which is preliminary data.</text>
</comment>
<name>A0AA37SM00_9PROT</name>